<evidence type="ECO:0000256" key="9">
    <source>
        <dbReference type="ARBA" id="ARBA00022842"/>
    </source>
</evidence>
<feature type="region of interest" description="Disordered" evidence="11">
    <location>
        <begin position="743"/>
        <end position="824"/>
    </location>
</feature>
<feature type="region of interest" description="Disordered" evidence="11">
    <location>
        <begin position="626"/>
        <end position="695"/>
    </location>
</feature>
<feature type="compositionally biased region" description="Low complexity" evidence="11">
    <location>
        <begin position="779"/>
        <end position="790"/>
    </location>
</feature>
<feature type="compositionally biased region" description="Polar residues" evidence="11">
    <location>
        <begin position="1051"/>
        <end position="1078"/>
    </location>
</feature>
<evidence type="ECO:0000256" key="6">
    <source>
        <dbReference type="ARBA" id="ARBA00022771"/>
    </source>
</evidence>
<comment type="similarity">
    <text evidence="2">Belongs to the ZC3H12 family.</text>
</comment>
<dbReference type="GO" id="GO:0008270">
    <property type="term" value="F:zinc ion binding"/>
    <property type="evidence" value="ECO:0007669"/>
    <property type="project" value="UniProtKB-KW"/>
</dbReference>
<keyword evidence="5" id="KW-0255">Endonuclease</keyword>
<comment type="cofactor">
    <cofactor evidence="1">
        <name>Mg(2+)</name>
        <dbReference type="ChEBI" id="CHEBI:18420"/>
    </cofactor>
</comment>
<dbReference type="STRING" id="188477.A0A3S1I1M1"/>
<dbReference type="Pfam" id="PF11977">
    <property type="entry name" value="RNase_Zc3h12a"/>
    <property type="match status" value="1"/>
</dbReference>
<keyword evidence="7" id="KW-0378">Hydrolase</keyword>
<dbReference type="FunFam" id="3.40.50.11980:FF:000001">
    <property type="entry name" value="ZC3H12A isoform 1"/>
    <property type="match status" value="1"/>
</dbReference>
<gene>
    <name evidence="13" type="ORF">EGW08_001798</name>
</gene>
<evidence type="ECO:0000256" key="10">
    <source>
        <dbReference type="PROSITE-ProRule" id="PRU00723"/>
    </source>
</evidence>
<proteinExistence type="inferred from homology"/>
<dbReference type="EMBL" id="RQTK01000032">
    <property type="protein sequence ID" value="RUS90457.1"/>
    <property type="molecule type" value="Genomic_DNA"/>
</dbReference>
<dbReference type="InterPro" id="IPR000571">
    <property type="entry name" value="Znf_CCCH"/>
</dbReference>
<feature type="compositionally biased region" description="Low complexity" evidence="11">
    <location>
        <begin position="679"/>
        <end position="693"/>
    </location>
</feature>
<dbReference type="Proteomes" id="UP000271974">
    <property type="component" value="Unassembled WGS sequence"/>
</dbReference>
<feature type="compositionally biased region" description="Basic and acidic residues" evidence="11">
    <location>
        <begin position="626"/>
        <end position="637"/>
    </location>
</feature>
<name>A0A3S1I1M1_ELYCH</name>
<dbReference type="GO" id="GO:0003729">
    <property type="term" value="F:mRNA binding"/>
    <property type="evidence" value="ECO:0007669"/>
    <property type="project" value="TreeGrafter"/>
</dbReference>
<feature type="compositionally biased region" description="Low complexity" evidence="11">
    <location>
        <begin position="847"/>
        <end position="863"/>
    </location>
</feature>
<dbReference type="Gene3D" id="3.40.50.11980">
    <property type="match status" value="1"/>
</dbReference>
<keyword evidence="3" id="KW-0540">Nuclease</keyword>
<evidence type="ECO:0000256" key="7">
    <source>
        <dbReference type="ARBA" id="ARBA00022801"/>
    </source>
</evidence>
<feature type="compositionally biased region" description="Polar residues" evidence="11">
    <location>
        <begin position="752"/>
        <end position="777"/>
    </location>
</feature>
<dbReference type="PROSITE" id="PS50103">
    <property type="entry name" value="ZF_C3H1"/>
    <property type="match status" value="1"/>
</dbReference>
<dbReference type="OrthoDB" id="392925at2759"/>
<dbReference type="GO" id="GO:0004521">
    <property type="term" value="F:RNA endonuclease activity"/>
    <property type="evidence" value="ECO:0007669"/>
    <property type="project" value="TreeGrafter"/>
</dbReference>
<feature type="region of interest" description="Disordered" evidence="11">
    <location>
        <begin position="1050"/>
        <end position="1099"/>
    </location>
</feature>
<feature type="compositionally biased region" description="Basic residues" evidence="11">
    <location>
        <begin position="874"/>
        <end position="883"/>
    </location>
</feature>
<dbReference type="PANTHER" id="PTHR12876">
    <property type="entry name" value="N4BP1-RELATED"/>
    <property type="match status" value="1"/>
</dbReference>
<feature type="compositionally biased region" description="Low complexity" evidence="11">
    <location>
        <begin position="1146"/>
        <end position="1166"/>
    </location>
</feature>
<dbReference type="GO" id="GO:0016787">
    <property type="term" value="F:hydrolase activity"/>
    <property type="evidence" value="ECO:0007669"/>
    <property type="project" value="UniProtKB-KW"/>
</dbReference>
<keyword evidence="4 10" id="KW-0479">Metal-binding</keyword>
<evidence type="ECO:0000313" key="14">
    <source>
        <dbReference type="Proteomes" id="UP000271974"/>
    </source>
</evidence>
<comment type="caution">
    <text evidence="13">The sequence shown here is derived from an EMBL/GenBank/DDBJ whole genome shotgun (WGS) entry which is preliminary data.</text>
</comment>
<dbReference type="InterPro" id="IPR021869">
    <property type="entry name" value="RNase_Zc3h12_NYN"/>
</dbReference>
<keyword evidence="9" id="KW-0460">Magnesium</keyword>
<keyword evidence="6 10" id="KW-0863">Zinc-finger</keyword>
<evidence type="ECO:0000256" key="8">
    <source>
        <dbReference type="ARBA" id="ARBA00022833"/>
    </source>
</evidence>
<evidence type="ECO:0000259" key="12">
    <source>
        <dbReference type="PROSITE" id="PS50103"/>
    </source>
</evidence>
<feature type="domain" description="C3H1-type" evidence="12">
    <location>
        <begin position="575"/>
        <end position="600"/>
    </location>
</feature>
<dbReference type="InterPro" id="IPR051101">
    <property type="entry name" value="ZC3H12/N4BP1_RNase_Reg"/>
</dbReference>
<feature type="region of interest" description="Disordered" evidence="11">
    <location>
        <begin position="1146"/>
        <end position="1194"/>
    </location>
</feature>
<evidence type="ECO:0000256" key="1">
    <source>
        <dbReference type="ARBA" id="ARBA00001946"/>
    </source>
</evidence>
<protein>
    <recommendedName>
        <fullName evidence="12">C3H1-type domain-containing protein</fullName>
    </recommendedName>
</protein>
<organism evidence="13 14">
    <name type="scientific">Elysia chlorotica</name>
    <name type="common">Eastern emerald elysia</name>
    <name type="synonym">Sea slug</name>
    <dbReference type="NCBI Taxonomy" id="188477"/>
    <lineage>
        <taxon>Eukaryota</taxon>
        <taxon>Metazoa</taxon>
        <taxon>Spiralia</taxon>
        <taxon>Lophotrochozoa</taxon>
        <taxon>Mollusca</taxon>
        <taxon>Gastropoda</taxon>
        <taxon>Heterobranchia</taxon>
        <taxon>Euthyneura</taxon>
        <taxon>Panpulmonata</taxon>
        <taxon>Sacoglossa</taxon>
        <taxon>Placobranchoidea</taxon>
        <taxon>Plakobranchidae</taxon>
        <taxon>Elysia</taxon>
    </lineage>
</organism>
<feature type="compositionally biased region" description="Polar residues" evidence="11">
    <location>
        <begin position="1167"/>
        <end position="1186"/>
    </location>
</feature>
<accession>A0A3S1I1M1</accession>
<evidence type="ECO:0000256" key="11">
    <source>
        <dbReference type="SAM" id="MobiDB-lite"/>
    </source>
</evidence>
<evidence type="ECO:0000313" key="13">
    <source>
        <dbReference type="EMBL" id="RUS90457.1"/>
    </source>
</evidence>
<dbReference type="PANTHER" id="PTHR12876:SF35">
    <property type="entry name" value="LD08718P-RELATED"/>
    <property type="match status" value="1"/>
</dbReference>
<dbReference type="GO" id="GO:0005634">
    <property type="term" value="C:nucleus"/>
    <property type="evidence" value="ECO:0007669"/>
    <property type="project" value="TreeGrafter"/>
</dbReference>
<dbReference type="GO" id="GO:0036464">
    <property type="term" value="C:cytoplasmic ribonucleoprotein granule"/>
    <property type="evidence" value="ECO:0007669"/>
    <property type="project" value="TreeGrafter"/>
</dbReference>
<feature type="region of interest" description="Disordered" evidence="11">
    <location>
        <begin position="387"/>
        <end position="409"/>
    </location>
</feature>
<feature type="zinc finger region" description="C3H1-type" evidence="10">
    <location>
        <begin position="575"/>
        <end position="600"/>
    </location>
</feature>
<dbReference type="Pfam" id="PF18039">
    <property type="entry name" value="UBA_6"/>
    <property type="match status" value="1"/>
</dbReference>
<evidence type="ECO:0000256" key="3">
    <source>
        <dbReference type="ARBA" id="ARBA00022722"/>
    </source>
</evidence>
<reference evidence="13 14" key="1">
    <citation type="submission" date="2019-01" db="EMBL/GenBank/DDBJ databases">
        <title>A draft genome assembly of the solar-powered sea slug Elysia chlorotica.</title>
        <authorList>
            <person name="Cai H."/>
            <person name="Li Q."/>
            <person name="Fang X."/>
            <person name="Li J."/>
            <person name="Curtis N.E."/>
            <person name="Altenburger A."/>
            <person name="Shibata T."/>
            <person name="Feng M."/>
            <person name="Maeda T."/>
            <person name="Schwartz J.A."/>
            <person name="Shigenobu S."/>
            <person name="Lundholm N."/>
            <person name="Nishiyama T."/>
            <person name="Yang H."/>
            <person name="Hasebe M."/>
            <person name="Li S."/>
            <person name="Pierce S.K."/>
            <person name="Wang J."/>
        </authorList>
    </citation>
    <scope>NUCLEOTIDE SEQUENCE [LARGE SCALE GENOMIC DNA]</scope>
    <source>
        <strain evidence="13">EC2010</strain>
        <tissue evidence="13">Whole organism of an adult</tissue>
    </source>
</reference>
<keyword evidence="8 10" id="KW-0862">Zinc</keyword>
<dbReference type="InterPro" id="IPR040546">
    <property type="entry name" value="Rege-1_UBA-like"/>
</dbReference>
<evidence type="ECO:0000256" key="2">
    <source>
        <dbReference type="ARBA" id="ARBA00010922"/>
    </source>
</evidence>
<sequence length="1372" mass="151659">MASCVVTISNSSHEQPGHELKRIKAGLEVLLGVKCQFSISKAFDEIGKTNIDYNATNNNSGTPSLNKTKTSGNGQKISQVKQIQNHGKVLVLKISFETDLSSENISRAQKFVLSHLSSAPAYIVNHCCLATQREFDMVVRSASSIQSESSALLTFDRDTKEISIQGSESSVKCARTQIGKIIDSLTEHRGWSDSITPDMGVYYGQKETAQTTEVCKEDPKQNEDVLLKLISDSKCVKPAPSTEYKVTEAAVPSNLKQTLGKKVSQDKYELYLSENAYDRDSSFSSSGDELDDKEEDILLDKKYSKLVETGLKLGYSEENVKKAILKLGQGCDSNNLLSELINITKAETEPPKVTDTDQEGDTTCSSIISTDGFMSHESSRMDHEISLSPKGSLVSPDTTKPPIDPSDSNNLRHIIIDGSNVAMSHGKDSFSCRGIKIAVDWFKARGHKYITAFVPKWRKESSRPDALITDQELLNELEKDNVLVFTPARRVKGRRVVCYDDRFILKLAEETGGIVVSNDVYRDLVNERETYRQVVDQRLLMYTFVGDRFMPPEDPLGRSGPTLDNFLRKVPIDPRPRPQDCPFGKKCTYGNKCRFYHPERGFGHQKLVSEKLKEQADAKLQERANKIEQASHNDREKGRRPKQLLTRTKSLIPGALLSSRNYGELSGKSSSRSEKPKLTHSTSLNLSTSSKSSDYLDNARKKFEEAELLSATEQLSLELKPSELKSFPSEELHDLSHLKAEGMHGSRLSPADDNSQSSSPTFPSDITAWQPSPSMAQFSVISSSGVQQSGLTVDAPTATSAVSTKSRPRKASPSHLPVPKQSEPYVSGHLELAQKLSDEGSDSNFFSERTSSKSASSTPRTISPVVPPLNSSGQKRRTSKSSSKKSSTEDSAEQSKLRQQLYVQTPVSSQACFSETTNFLAGIPNLSIFNEHQSLQPMSHQTSVEPQTCANPAEENLFQHVSSVTEHHQHSSFAQSADMFRSQHSGVSHNPSNPLEQSFTIQNDRIGTEYQVNPYEHKHMPLKPQSSVPIVGGQQTYLGSQTWNVPPVGLSRQNSTSDPQLHISAGQQQSFSTSNGSNPPVGGHMVHSLSGPANPQQQSSVHAYKQIGPQPTFYSSNEQGIPNVLYQNDLYNNPYLGNRGELQSSYESSLYSHPQKFQEQQQQQQQHSFSMKQTSSLGLNQFSPLNSRVGDGRFSMQLPPSPGSLNYQQQHLLLSQCPQVPQYGGAPHSTEGFHGMQQTLLSPTTSYTGPTADFPPSFHQPPPNFLPPPPMMQHYSNPPPPPLYYSMQSPVPQGRAGYASPVSYSPVGPSVTQVPAEDLPIPTNDPRHALYGHLSTVFLETVVRKVMNRYPHLTKFDDIVNKILEYVNKGEL</sequence>
<keyword evidence="14" id="KW-1185">Reference proteome</keyword>
<feature type="region of interest" description="Disordered" evidence="11">
    <location>
        <begin position="838"/>
        <end position="897"/>
    </location>
</feature>
<evidence type="ECO:0000256" key="5">
    <source>
        <dbReference type="ARBA" id="ARBA00022759"/>
    </source>
</evidence>
<evidence type="ECO:0000256" key="4">
    <source>
        <dbReference type="ARBA" id="ARBA00022723"/>
    </source>
</evidence>